<gene>
    <name evidence="8" type="ORF">SAMN02910293_00998</name>
</gene>
<dbReference type="UniPathway" id="UPA00782"/>
<dbReference type="Proteomes" id="UP000182508">
    <property type="component" value="Unassembled WGS sequence"/>
</dbReference>
<dbReference type="SFLD" id="SFLDS00029">
    <property type="entry name" value="Radical_SAM"/>
    <property type="match status" value="1"/>
</dbReference>
<organism evidence="8 9">
    <name type="scientific">Streptococcus henryi</name>
    <dbReference type="NCBI Taxonomy" id="439219"/>
    <lineage>
        <taxon>Bacteria</taxon>
        <taxon>Bacillati</taxon>
        <taxon>Bacillota</taxon>
        <taxon>Bacilli</taxon>
        <taxon>Lactobacillales</taxon>
        <taxon>Streptococcaceae</taxon>
        <taxon>Streptococcus</taxon>
    </lineage>
</organism>
<evidence type="ECO:0000256" key="1">
    <source>
        <dbReference type="ARBA" id="ARBA00001966"/>
    </source>
</evidence>
<comment type="cofactor">
    <cofactor evidence="1">
        <name>[4Fe-4S] cluster</name>
        <dbReference type="ChEBI" id="CHEBI:49883"/>
    </cofactor>
</comment>
<evidence type="ECO:0000256" key="5">
    <source>
        <dbReference type="ARBA" id="ARBA00023004"/>
    </source>
</evidence>
<evidence type="ECO:0000256" key="6">
    <source>
        <dbReference type="ARBA" id="ARBA00023014"/>
    </source>
</evidence>
<evidence type="ECO:0000313" key="9">
    <source>
        <dbReference type="Proteomes" id="UP000182508"/>
    </source>
</evidence>
<sequence length="317" mass="37432">MYLLENHYFVEEKEFEKTLKTIQDNDDKLLQFTILTHGDCNFRCKYCYEKFENITMSKETEDTIIDFARKQLDSGKFDNFSVNWFGGEPLLGYKTIQRLSAAFRDLCQQRGIVYGASITTNGYLLNLKVFHSLVVDNQVKSFQITIDGDEESHDSQRILKNENQTYKRIIDYLKKMLETDLDFECRVRFNISKENYQNVINFLYKDGQLFRPDSRFSFAYHTVGDWRKGDRTNNYCIKLLDYDAGFELAERAINEGFTVRSHEWRLNNAFTCYANRVNHYMFNVRGIIQSCTVALYNKENIFGNINIGFIDDTKLKK</sequence>
<keyword evidence="6" id="KW-0411">Iron-sulfur</keyword>
<dbReference type="EMBL" id="FMXP01000011">
    <property type="protein sequence ID" value="SDB19348.1"/>
    <property type="molecule type" value="Genomic_DNA"/>
</dbReference>
<proteinExistence type="predicted"/>
<dbReference type="AlphaFoldDB" id="A0A1G6BFK3"/>
<keyword evidence="4" id="KW-0479">Metal-binding</keyword>
<dbReference type="InterPro" id="IPR058240">
    <property type="entry name" value="rSAM_sf"/>
</dbReference>
<dbReference type="Gene3D" id="3.20.20.70">
    <property type="entry name" value="Aldolase class I"/>
    <property type="match status" value="1"/>
</dbReference>
<dbReference type="Pfam" id="PF04055">
    <property type="entry name" value="Radical_SAM"/>
    <property type="match status" value="1"/>
</dbReference>
<dbReference type="InterPro" id="IPR013785">
    <property type="entry name" value="Aldolase_TIM"/>
</dbReference>
<evidence type="ECO:0000256" key="4">
    <source>
        <dbReference type="ARBA" id="ARBA00022723"/>
    </source>
</evidence>
<dbReference type="GO" id="GO:0003824">
    <property type="term" value="F:catalytic activity"/>
    <property type="evidence" value="ECO:0007669"/>
    <property type="project" value="InterPro"/>
</dbReference>
<dbReference type="PROSITE" id="PS51918">
    <property type="entry name" value="RADICAL_SAM"/>
    <property type="match status" value="1"/>
</dbReference>
<evidence type="ECO:0000259" key="7">
    <source>
        <dbReference type="PROSITE" id="PS51918"/>
    </source>
</evidence>
<dbReference type="GO" id="GO:0046872">
    <property type="term" value="F:metal ion binding"/>
    <property type="evidence" value="ECO:0007669"/>
    <property type="project" value="UniProtKB-KW"/>
</dbReference>
<dbReference type="SFLD" id="SFLDG01067">
    <property type="entry name" value="SPASM/twitch_domain_containing"/>
    <property type="match status" value="1"/>
</dbReference>
<evidence type="ECO:0000313" key="8">
    <source>
        <dbReference type="EMBL" id="SDB19348.1"/>
    </source>
</evidence>
<dbReference type="GO" id="GO:0051539">
    <property type="term" value="F:4 iron, 4 sulfur cluster binding"/>
    <property type="evidence" value="ECO:0007669"/>
    <property type="project" value="UniProtKB-KW"/>
</dbReference>
<name>A0A1G6BFK3_9STRE</name>
<protein>
    <recommendedName>
        <fullName evidence="7">Radical SAM core domain-containing protein</fullName>
    </recommendedName>
</protein>
<dbReference type="SUPFAM" id="SSF102114">
    <property type="entry name" value="Radical SAM enzymes"/>
    <property type="match status" value="1"/>
</dbReference>
<dbReference type="CDD" id="cd01335">
    <property type="entry name" value="Radical_SAM"/>
    <property type="match status" value="1"/>
</dbReference>
<dbReference type="InterPro" id="IPR007197">
    <property type="entry name" value="rSAM"/>
</dbReference>
<feature type="domain" description="Radical SAM core" evidence="7">
    <location>
        <begin position="25"/>
        <end position="255"/>
    </location>
</feature>
<keyword evidence="5" id="KW-0408">Iron</keyword>
<evidence type="ECO:0000256" key="2">
    <source>
        <dbReference type="ARBA" id="ARBA00022485"/>
    </source>
</evidence>
<keyword evidence="2" id="KW-0004">4Fe-4S</keyword>
<keyword evidence="3" id="KW-0949">S-adenosyl-L-methionine</keyword>
<keyword evidence="9" id="KW-1185">Reference proteome</keyword>
<evidence type="ECO:0000256" key="3">
    <source>
        <dbReference type="ARBA" id="ARBA00022691"/>
    </source>
</evidence>
<accession>A0A1G6BFK3</accession>
<dbReference type="PANTHER" id="PTHR43787">
    <property type="entry name" value="FEMO COFACTOR BIOSYNTHESIS PROTEIN NIFB-RELATED"/>
    <property type="match status" value="1"/>
</dbReference>
<reference evidence="8 9" key="1">
    <citation type="submission" date="2016-10" db="EMBL/GenBank/DDBJ databases">
        <authorList>
            <person name="de Groot N.N."/>
        </authorList>
    </citation>
    <scope>NUCLEOTIDE SEQUENCE [LARGE SCALE GENOMIC DNA]</scope>
    <source>
        <strain evidence="8 9">A-4</strain>
    </source>
</reference>
<dbReference type="STRING" id="439219.SAMN02910293_00998"/>
<dbReference type="PANTHER" id="PTHR43787:SF3">
    <property type="entry name" value="ARYLSULFATASE REGULATORY PROTEIN"/>
    <property type="match status" value="1"/>
</dbReference>